<evidence type="ECO:0000256" key="2">
    <source>
        <dbReference type="ARBA" id="ARBA00022692"/>
    </source>
</evidence>
<reference evidence="9" key="1">
    <citation type="journal article" date="2014" name="Genome Announc.">
        <title>Genome sequence and annotation of Acremonium chrysogenum, producer of the beta-lactam antibiotic cephalosporin C.</title>
        <authorList>
            <person name="Terfehr D."/>
            <person name="Dahlmann T.A."/>
            <person name="Specht T."/>
            <person name="Zadra I."/>
            <person name="Kuernsteiner H."/>
            <person name="Kueck U."/>
        </authorList>
    </citation>
    <scope>NUCLEOTIDE SEQUENCE [LARGE SCALE GENOMIC DNA]</scope>
    <source>
        <strain evidence="9">ATCC 11550 / CBS 779.69 / DSM 880 / IAM 14645 / JCM 23072 / IMI 49137</strain>
    </source>
</reference>
<feature type="signal peptide" evidence="6">
    <location>
        <begin position="1"/>
        <end position="17"/>
    </location>
</feature>
<feature type="chain" id="PRO_5001815401" evidence="6">
    <location>
        <begin position="18"/>
        <end position="178"/>
    </location>
</feature>
<comment type="caution">
    <text evidence="8">The sequence shown here is derived from an EMBL/GenBank/DDBJ whole genome shotgun (WGS) entry which is preliminary data.</text>
</comment>
<accession>A0A086T133</accession>
<keyword evidence="4 5" id="KW-0472">Membrane</keyword>
<keyword evidence="9" id="KW-1185">Reference proteome</keyword>
<feature type="domain" description="TMEM205-like" evidence="7">
    <location>
        <begin position="24"/>
        <end position="122"/>
    </location>
</feature>
<evidence type="ECO:0000256" key="6">
    <source>
        <dbReference type="SAM" id="SignalP"/>
    </source>
</evidence>
<dbReference type="Pfam" id="PF13664">
    <property type="entry name" value="DUF4149"/>
    <property type="match status" value="1"/>
</dbReference>
<evidence type="ECO:0000256" key="5">
    <source>
        <dbReference type="SAM" id="Phobius"/>
    </source>
</evidence>
<dbReference type="HOGENOM" id="CLU_094297_2_1_1"/>
<keyword evidence="2 5" id="KW-0812">Transmembrane</keyword>
<evidence type="ECO:0000313" key="8">
    <source>
        <dbReference type="EMBL" id="KFH43065.1"/>
    </source>
</evidence>
<dbReference type="EMBL" id="JPKY01000078">
    <property type="protein sequence ID" value="KFH43065.1"/>
    <property type="molecule type" value="Genomic_DNA"/>
</dbReference>
<protein>
    <submittedName>
        <fullName evidence="8">Putative mitochondrial outer membrane protein-like protein</fullName>
    </submittedName>
</protein>
<evidence type="ECO:0000256" key="4">
    <source>
        <dbReference type="ARBA" id="ARBA00023136"/>
    </source>
</evidence>
<evidence type="ECO:0000259" key="7">
    <source>
        <dbReference type="Pfam" id="PF13664"/>
    </source>
</evidence>
<dbReference type="OrthoDB" id="1641132at2759"/>
<dbReference type="PANTHER" id="PTHR23241:SF102">
    <property type="entry name" value="LD23009P"/>
    <property type="match status" value="1"/>
</dbReference>
<dbReference type="GO" id="GO:0016020">
    <property type="term" value="C:membrane"/>
    <property type="evidence" value="ECO:0007669"/>
    <property type="project" value="UniProtKB-SubCell"/>
</dbReference>
<dbReference type="InterPro" id="IPR053009">
    <property type="entry name" value="Xanthocillin_Biosynth-Assoc"/>
</dbReference>
<dbReference type="PANTHER" id="PTHR23241">
    <property type="entry name" value="LATE EMBRYOGENESIS ABUNDANT PLANTS LEA-RELATED"/>
    <property type="match status" value="1"/>
</dbReference>
<feature type="transmembrane region" description="Helical" evidence="5">
    <location>
        <begin position="62"/>
        <end position="81"/>
    </location>
</feature>
<dbReference type="Proteomes" id="UP000029964">
    <property type="component" value="Unassembled WGS sequence"/>
</dbReference>
<name>A0A086T133_HAPC1</name>
<evidence type="ECO:0000256" key="3">
    <source>
        <dbReference type="ARBA" id="ARBA00022989"/>
    </source>
</evidence>
<feature type="transmembrane region" description="Helical" evidence="5">
    <location>
        <begin position="152"/>
        <end position="169"/>
    </location>
</feature>
<feature type="transmembrane region" description="Helical" evidence="5">
    <location>
        <begin position="93"/>
        <end position="111"/>
    </location>
</feature>
<sequence>MAILGLLHSVAAPVVSSAPVHLFCFSTLLGTQLYQSFVVTKVCFTALSRAPFVRLQRQLFPVYFRIQTLLLALTALTLPPLGPVSLAHDGGDWVPLLVGGFAALLNLFLFGPRTRQAMLDRHEQGAAIHAKDEGLVAVELSAVKRRFSKNHAACIHLNLVCIIVTLWHGRRLASRIAF</sequence>
<dbReference type="InterPro" id="IPR025423">
    <property type="entry name" value="TMEM205-like"/>
</dbReference>
<gene>
    <name evidence="8" type="ORF">ACRE_061830</name>
</gene>
<evidence type="ECO:0000256" key="1">
    <source>
        <dbReference type="ARBA" id="ARBA00004370"/>
    </source>
</evidence>
<dbReference type="AlphaFoldDB" id="A0A086T133"/>
<organism evidence="8 9">
    <name type="scientific">Hapsidospora chrysogenum (strain ATCC 11550 / CBS 779.69 / DSM 880 / IAM 14645 / JCM 23072 / IMI 49137)</name>
    <name type="common">Acremonium chrysogenum</name>
    <dbReference type="NCBI Taxonomy" id="857340"/>
    <lineage>
        <taxon>Eukaryota</taxon>
        <taxon>Fungi</taxon>
        <taxon>Dikarya</taxon>
        <taxon>Ascomycota</taxon>
        <taxon>Pezizomycotina</taxon>
        <taxon>Sordariomycetes</taxon>
        <taxon>Hypocreomycetidae</taxon>
        <taxon>Hypocreales</taxon>
        <taxon>Bionectriaceae</taxon>
        <taxon>Hapsidospora</taxon>
    </lineage>
</organism>
<keyword evidence="3 5" id="KW-1133">Transmembrane helix</keyword>
<evidence type="ECO:0000313" key="9">
    <source>
        <dbReference type="Proteomes" id="UP000029964"/>
    </source>
</evidence>
<keyword evidence="6" id="KW-0732">Signal</keyword>
<proteinExistence type="predicted"/>
<comment type="subcellular location">
    <subcellularLocation>
        <location evidence="1">Membrane</location>
    </subcellularLocation>
</comment>